<dbReference type="Gene3D" id="3.10.20.30">
    <property type="match status" value="1"/>
</dbReference>
<dbReference type="eggNOG" id="COG0633">
    <property type="taxonomic scope" value="Bacteria"/>
</dbReference>
<dbReference type="Pfam" id="PF00111">
    <property type="entry name" value="Fer2"/>
    <property type="match status" value="1"/>
</dbReference>
<evidence type="ECO:0000313" key="9">
    <source>
        <dbReference type="Proteomes" id="UP000015531"/>
    </source>
</evidence>
<evidence type="ECO:0000256" key="5">
    <source>
        <dbReference type="ARBA" id="ARBA00023014"/>
    </source>
</evidence>
<name>T0ISZ4_9SPHN</name>
<dbReference type="GO" id="GO:0051537">
    <property type="term" value="F:2 iron, 2 sulfur cluster binding"/>
    <property type="evidence" value="ECO:0007669"/>
    <property type="project" value="UniProtKB-KW"/>
</dbReference>
<feature type="domain" description="2Fe-2S ferredoxin-type" evidence="7">
    <location>
        <begin position="17"/>
        <end position="119"/>
    </location>
</feature>
<dbReference type="InterPro" id="IPR001055">
    <property type="entry name" value="Adrenodoxin-like"/>
</dbReference>
<keyword evidence="2" id="KW-0001">2Fe-2S</keyword>
<dbReference type="PANTHER" id="PTHR23426">
    <property type="entry name" value="FERREDOXIN/ADRENODOXIN"/>
    <property type="match status" value="1"/>
</dbReference>
<protein>
    <recommendedName>
        <fullName evidence="7">2Fe-2S ferredoxin-type domain-containing protein</fullName>
    </recommendedName>
</protein>
<evidence type="ECO:0000256" key="6">
    <source>
        <dbReference type="ARBA" id="ARBA00034078"/>
    </source>
</evidence>
<dbReference type="EMBL" id="ATDP01000089">
    <property type="protein sequence ID" value="EQB14950.1"/>
    <property type="molecule type" value="Genomic_DNA"/>
</dbReference>
<dbReference type="PRINTS" id="PR00355">
    <property type="entry name" value="ADRENODOXIN"/>
</dbReference>
<keyword evidence="4" id="KW-0408">Iron</keyword>
<dbReference type="GO" id="GO:0009055">
    <property type="term" value="F:electron transfer activity"/>
    <property type="evidence" value="ECO:0007669"/>
    <property type="project" value="TreeGrafter"/>
</dbReference>
<dbReference type="AlphaFoldDB" id="T0ISZ4"/>
<comment type="similarity">
    <text evidence="1">Belongs to the adrenodoxin/putidaredoxin family.</text>
</comment>
<dbReference type="InterPro" id="IPR036010">
    <property type="entry name" value="2Fe-2S_ferredoxin-like_sf"/>
</dbReference>
<dbReference type="CDD" id="cd00207">
    <property type="entry name" value="fer2"/>
    <property type="match status" value="1"/>
</dbReference>
<proteinExistence type="inferred from homology"/>
<dbReference type="InterPro" id="IPR012675">
    <property type="entry name" value="Beta-grasp_dom_sf"/>
</dbReference>
<dbReference type="SUPFAM" id="SSF54292">
    <property type="entry name" value="2Fe-2S ferredoxin-like"/>
    <property type="match status" value="1"/>
</dbReference>
<evidence type="ECO:0000259" key="7">
    <source>
        <dbReference type="PROSITE" id="PS51085"/>
    </source>
</evidence>
<organism evidence="8 9">
    <name type="scientific">Sphingobium lactosutens DS20</name>
    <dbReference type="NCBI Taxonomy" id="1331060"/>
    <lineage>
        <taxon>Bacteria</taxon>
        <taxon>Pseudomonadati</taxon>
        <taxon>Pseudomonadota</taxon>
        <taxon>Alphaproteobacteria</taxon>
        <taxon>Sphingomonadales</taxon>
        <taxon>Sphingomonadaceae</taxon>
        <taxon>Sphingobium</taxon>
    </lineage>
</organism>
<comment type="caution">
    <text evidence="8">The sequence shown here is derived from an EMBL/GenBank/DDBJ whole genome shotgun (WGS) entry which is preliminary data.</text>
</comment>
<gene>
    <name evidence="8" type="ORF">RLDS_12325</name>
</gene>
<dbReference type="InterPro" id="IPR001041">
    <property type="entry name" value="2Fe-2S_ferredoxin-type"/>
</dbReference>
<sequence>MAVTIAPNQAIEVEMTEFLVIDREGNSHEVEGAEGASFMEAIRDAGIDEMLALCGGCLSCATCHVYVEEAAIGRLPAMSAEEDDLLDGSDHRTLLSRLACQIFLSAELSGLRIALAPED</sequence>
<dbReference type="PANTHER" id="PTHR23426:SF65">
    <property type="entry name" value="FERREDOXIN-2, MITOCHONDRIAL"/>
    <property type="match status" value="1"/>
</dbReference>
<evidence type="ECO:0000256" key="1">
    <source>
        <dbReference type="ARBA" id="ARBA00010914"/>
    </source>
</evidence>
<dbReference type="PROSITE" id="PS51085">
    <property type="entry name" value="2FE2S_FER_2"/>
    <property type="match status" value="1"/>
</dbReference>
<dbReference type="Proteomes" id="UP000015531">
    <property type="component" value="Unassembled WGS sequence"/>
</dbReference>
<comment type="cofactor">
    <cofactor evidence="6">
        <name>[2Fe-2S] cluster</name>
        <dbReference type="ChEBI" id="CHEBI:190135"/>
    </cofactor>
</comment>
<dbReference type="PATRIC" id="fig|1331060.3.peg.2341"/>
<accession>T0ISZ4</accession>
<evidence type="ECO:0000313" key="8">
    <source>
        <dbReference type="EMBL" id="EQB14950.1"/>
    </source>
</evidence>
<dbReference type="GO" id="GO:0140647">
    <property type="term" value="P:P450-containing electron transport chain"/>
    <property type="evidence" value="ECO:0007669"/>
    <property type="project" value="InterPro"/>
</dbReference>
<keyword evidence="9" id="KW-1185">Reference proteome</keyword>
<reference evidence="8 9" key="1">
    <citation type="journal article" date="2013" name="Genome Announc.">
        <title>Draft Genome Sequence of Sphingobium lactosutens Strain DS20T, Isolated from a Hexachlorocyclohexane Dumpsite.</title>
        <authorList>
            <person name="Kumar R."/>
            <person name="Dwivedi V."/>
            <person name="Negi V."/>
            <person name="Khurana J.P."/>
            <person name="Lal R."/>
        </authorList>
    </citation>
    <scope>NUCLEOTIDE SEQUENCE [LARGE SCALE GENOMIC DNA]</scope>
    <source>
        <strain evidence="8 9">DS20</strain>
    </source>
</reference>
<evidence type="ECO:0000256" key="4">
    <source>
        <dbReference type="ARBA" id="ARBA00023004"/>
    </source>
</evidence>
<evidence type="ECO:0000256" key="2">
    <source>
        <dbReference type="ARBA" id="ARBA00022714"/>
    </source>
</evidence>
<evidence type="ECO:0000256" key="3">
    <source>
        <dbReference type="ARBA" id="ARBA00022723"/>
    </source>
</evidence>
<dbReference type="GO" id="GO:0046872">
    <property type="term" value="F:metal ion binding"/>
    <property type="evidence" value="ECO:0007669"/>
    <property type="project" value="UniProtKB-KW"/>
</dbReference>
<keyword evidence="3" id="KW-0479">Metal-binding</keyword>
<keyword evidence="5" id="KW-0411">Iron-sulfur</keyword>